<dbReference type="EMBL" id="JAUKTV010000025">
    <property type="protein sequence ID" value="KAK0702554.1"/>
    <property type="molecule type" value="Genomic_DNA"/>
</dbReference>
<evidence type="ECO:0000256" key="1">
    <source>
        <dbReference type="SAM" id="MobiDB-lite"/>
    </source>
</evidence>
<sequence>MPHPQRRTDRSTPPPPPGRLHRKGSIGDGNFNSAAFVLSERGDGDGGQLEHEPSIARAASKHCQVVSEGLGREFVKPLRNFVPSRIPYPTSNLEGLSWLMLAAKETLDVNKSCMATIFPLNGDTLGSFFCFLWSFPSSTSRYMGPRGTSRRVYLA</sequence>
<dbReference type="Proteomes" id="UP001172159">
    <property type="component" value="Unassembled WGS sequence"/>
</dbReference>
<feature type="region of interest" description="Disordered" evidence="1">
    <location>
        <begin position="1"/>
        <end position="29"/>
    </location>
</feature>
<proteinExistence type="predicted"/>
<dbReference type="AlphaFoldDB" id="A0AA39ZRX5"/>
<keyword evidence="3" id="KW-1185">Reference proteome</keyword>
<comment type="caution">
    <text evidence="2">The sequence shown here is derived from an EMBL/GenBank/DDBJ whole genome shotgun (WGS) entry which is preliminary data.</text>
</comment>
<protein>
    <submittedName>
        <fullName evidence="2">Uncharacterized protein</fullName>
    </submittedName>
</protein>
<evidence type="ECO:0000313" key="3">
    <source>
        <dbReference type="Proteomes" id="UP001172159"/>
    </source>
</evidence>
<reference evidence="2" key="1">
    <citation type="submission" date="2023-06" db="EMBL/GenBank/DDBJ databases">
        <title>Genome-scale phylogeny and comparative genomics of the fungal order Sordariales.</title>
        <authorList>
            <consortium name="Lawrence Berkeley National Laboratory"/>
            <person name="Hensen N."/>
            <person name="Bonometti L."/>
            <person name="Westerberg I."/>
            <person name="Brannstrom I.O."/>
            <person name="Guillou S."/>
            <person name="Cros-Aarteil S."/>
            <person name="Calhoun S."/>
            <person name="Haridas S."/>
            <person name="Kuo A."/>
            <person name="Mondo S."/>
            <person name="Pangilinan J."/>
            <person name="Riley R."/>
            <person name="Labutti K."/>
            <person name="Andreopoulos B."/>
            <person name="Lipzen A."/>
            <person name="Chen C."/>
            <person name="Yanf M."/>
            <person name="Daum C."/>
            <person name="Ng V."/>
            <person name="Clum A."/>
            <person name="Steindorff A."/>
            <person name="Ohm R."/>
            <person name="Martin F."/>
            <person name="Silar P."/>
            <person name="Natvig D."/>
            <person name="Lalanne C."/>
            <person name="Gautier V."/>
            <person name="Ament-Velasquez S.L."/>
            <person name="Kruys A."/>
            <person name="Hutchinson M.I."/>
            <person name="Powell A.J."/>
            <person name="Barry K."/>
            <person name="Miller A.N."/>
            <person name="Grigoriev I.V."/>
            <person name="Debuchy R."/>
            <person name="Gladieux P."/>
            <person name="Thoren M.H."/>
            <person name="Johannesson H."/>
        </authorList>
    </citation>
    <scope>NUCLEOTIDE SEQUENCE</scope>
    <source>
        <strain evidence="2">CBS 540.89</strain>
    </source>
</reference>
<gene>
    <name evidence="2" type="ORF">B0T21DRAFT_353511</name>
</gene>
<evidence type="ECO:0000313" key="2">
    <source>
        <dbReference type="EMBL" id="KAK0702554.1"/>
    </source>
</evidence>
<organism evidence="2 3">
    <name type="scientific">Apiosordaria backusii</name>
    <dbReference type="NCBI Taxonomy" id="314023"/>
    <lineage>
        <taxon>Eukaryota</taxon>
        <taxon>Fungi</taxon>
        <taxon>Dikarya</taxon>
        <taxon>Ascomycota</taxon>
        <taxon>Pezizomycotina</taxon>
        <taxon>Sordariomycetes</taxon>
        <taxon>Sordariomycetidae</taxon>
        <taxon>Sordariales</taxon>
        <taxon>Lasiosphaeriaceae</taxon>
        <taxon>Apiosordaria</taxon>
    </lineage>
</organism>
<name>A0AA39ZRX5_9PEZI</name>
<accession>A0AA39ZRX5</accession>
<feature type="compositionally biased region" description="Basic and acidic residues" evidence="1">
    <location>
        <begin position="1"/>
        <end position="10"/>
    </location>
</feature>